<dbReference type="InterPro" id="IPR000301">
    <property type="entry name" value="Tetraspanin_animals"/>
</dbReference>
<dbReference type="VEuPathDB" id="VectorBase:ASIC009947"/>
<evidence type="ECO:0000256" key="3">
    <source>
        <dbReference type="ARBA" id="ARBA00022692"/>
    </source>
</evidence>
<dbReference type="AlphaFoldDB" id="A0A084VWC3"/>
<dbReference type="Gene3D" id="1.10.1450.10">
    <property type="entry name" value="Tetraspanin"/>
    <property type="match status" value="1"/>
</dbReference>
<reference evidence="8" key="2">
    <citation type="submission" date="2020-05" db="UniProtKB">
        <authorList>
            <consortium name="EnsemblMetazoa"/>
        </authorList>
    </citation>
    <scope>IDENTIFICATION</scope>
</reference>
<dbReference type="Proteomes" id="UP000030765">
    <property type="component" value="Unassembled WGS sequence"/>
</dbReference>
<protein>
    <recommendedName>
        <fullName evidence="6">Tetraspanin</fullName>
    </recommendedName>
</protein>
<evidence type="ECO:0000313" key="8">
    <source>
        <dbReference type="EnsemblMetazoa" id="ASIC009947-PA"/>
    </source>
</evidence>
<dbReference type="InterPro" id="IPR018499">
    <property type="entry name" value="Tetraspanin/Peripherin"/>
</dbReference>
<reference evidence="7 9" key="1">
    <citation type="journal article" date="2014" name="BMC Genomics">
        <title>Genome sequence of Anopheles sinensis provides insight into genetics basis of mosquito competence for malaria parasites.</title>
        <authorList>
            <person name="Zhou D."/>
            <person name="Zhang D."/>
            <person name="Ding G."/>
            <person name="Shi L."/>
            <person name="Hou Q."/>
            <person name="Ye Y."/>
            <person name="Xu Y."/>
            <person name="Zhou H."/>
            <person name="Xiong C."/>
            <person name="Li S."/>
            <person name="Yu J."/>
            <person name="Hong S."/>
            <person name="Yu X."/>
            <person name="Zou P."/>
            <person name="Chen C."/>
            <person name="Chang X."/>
            <person name="Wang W."/>
            <person name="Lv Y."/>
            <person name="Sun Y."/>
            <person name="Ma L."/>
            <person name="Shen B."/>
            <person name="Zhu C."/>
        </authorList>
    </citation>
    <scope>NUCLEOTIDE SEQUENCE [LARGE SCALE GENOMIC DNA]</scope>
</reference>
<evidence type="ECO:0000256" key="1">
    <source>
        <dbReference type="ARBA" id="ARBA00004141"/>
    </source>
</evidence>
<dbReference type="CDD" id="cd03127">
    <property type="entry name" value="tetraspanin_LEL"/>
    <property type="match status" value="1"/>
</dbReference>
<dbReference type="STRING" id="74873.A0A084VWC3"/>
<proteinExistence type="inferred from homology"/>
<comment type="similarity">
    <text evidence="2 6">Belongs to the tetraspanin (TM4SF) family.</text>
</comment>
<dbReference type="EMBL" id="KE525174">
    <property type="protein sequence ID" value="KFB42267.1"/>
    <property type="molecule type" value="Genomic_DNA"/>
</dbReference>
<name>A0A084VWC3_ANOSI</name>
<keyword evidence="3 6" id="KW-0812">Transmembrane</keyword>
<dbReference type="OrthoDB" id="9836210at2759"/>
<organism evidence="7">
    <name type="scientific">Anopheles sinensis</name>
    <name type="common">Mosquito</name>
    <dbReference type="NCBI Taxonomy" id="74873"/>
    <lineage>
        <taxon>Eukaryota</taxon>
        <taxon>Metazoa</taxon>
        <taxon>Ecdysozoa</taxon>
        <taxon>Arthropoda</taxon>
        <taxon>Hexapoda</taxon>
        <taxon>Insecta</taxon>
        <taxon>Pterygota</taxon>
        <taxon>Neoptera</taxon>
        <taxon>Endopterygota</taxon>
        <taxon>Diptera</taxon>
        <taxon>Nematocera</taxon>
        <taxon>Culicoidea</taxon>
        <taxon>Culicidae</taxon>
        <taxon>Anophelinae</taxon>
        <taxon>Anopheles</taxon>
    </lineage>
</organism>
<dbReference type="VEuPathDB" id="VectorBase:ASIS005747"/>
<evidence type="ECO:0000313" key="9">
    <source>
        <dbReference type="Proteomes" id="UP000030765"/>
    </source>
</evidence>
<feature type="transmembrane region" description="Helical" evidence="6">
    <location>
        <begin position="87"/>
        <end position="110"/>
    </location>
</feature>
<dbReference type="PANTHER" id="PTHR19282">
    <property type="entry name" value="TETRASPANIN"/>
    <property type="match status" value="1"/>
</dbReference>
<dbReference type="InterPro" id="IPR008952">
    <property type="entry name" value="Tetraspanin_EC2_sf"/>
</dbReference>
<dbReference type="Pfam" id="PF00335">
    <property type="entry name" value="Tetraspanin"/>
    <property type="match status" value="1"/>
</dbReference>
<comment type="subcellular location">
    <subcellularLocation>
        <location evidence="1 6">Membrane</location>
        <topology evidence="1 6">Multi-pass membrane protein</topology>
    </subcellularLocation>
</comment>
<keyword evidence="4 6" id="KW-1133">Transmembrane helix</keyword>
<evidence type="ECO:0000256" key="4">
    <source>
        <dbReference type="ARBA" id="ARBA00022989"/>
    </source>
</evidence>
<dbReference type="SUPFAM" id="SSF48652">
    <property type="entry name" value="Tetraspanin"/>
    <property type="match status" value="1"/>
</dbReference>
<gene>
    <name evidence="7" type="ORF">ZHAS_00009947</name>
</gene>
<dbReference type="EnsemblMetazoa" id="ASIC009947-RA">
    <property type="protein sequence ID" value="ASIC009947-PA"/>
    <property type="gene ID" value="ASIC009947"/>
</dbReference>
<sequence>MKEPEKIDGWSKKWIKVFLCMLCTMLCYLFVLLMTISTVSKLQYEQLDVFMDIRMYRLVLFLMAVGTLCFVCALIGFVGAWRENFPILYTFCSLLMVFSLMEGTVAFIGYTQRHKMETDMDTNLWFSINQYQMDISWQPYVDTLQTQLKCCGVQNYTDWLMAMPPDEYTAEDKELIAQLIPLSCCDSTDNIQCTVYETGCISRLYDIFYETGKTVLLNTLLAVVIQLFGAMLAFYLLRKLRMFIVYRDDEKHTYHSNLFAYSRMESIDGSTVKV</sequence>
<feature type="transmembrane region" description="Helical" evidence="6">
    <location>
        <begin position="215"/>
        <end position="237"/>
    </location>
</feature>
<evidence type="ECO:0000313" key="7">
    <source>
        <dbReference type="EMBL" id="KFB42267.1"/>
    </source>
</evidence>
<dbReference type="EMBL" id="ATLV01017553">
    <property type="status" value="NOT_ANNOTATED_CDS"/>
    <property type="molecule type" value="Genomic_DNA"/>
</dbReference>
<keyword evidence="5 6" id="KW-0472">Membrane</keyword>
<feature type="transmembrane region" description="Helical" evidence="6">
    <location>
        <begin position="58"/>
        <end position="81"/>
    </location>
</feature>
<dbReference type="GO" id="GO:0005886">
    <property type="term" value="C:plasma membrane"/>
    <property type="evidence" value="ECO:0007669"/>
    <property type="project" value="TreeGrafter"/>
</dbReference>
<feature type="transmembrane region" description="Helical" evidence="6">
    <location>
        <begin position="14"/>
        <end position="37"/>
    </location>
</feature>
<evidence type="ECO:0000256" key="2">
    <source>
        <dbReference type="ARBA" id="ARBA00006840"/>
    </source>
</evidence>
<dbReference type="PIRSF" id="PIRSF002419">
    <property type="entry name" value="Tetraspanin"/>
    <property type="match status" value="1"/>
</dbReference>
<dbReference type="PANTHER" id="PTHR19282:SF482">
    <property type="entry name" value="FI23944P1-RELATED"/>
    <property type="match status" value="1"/>
</dbReference>
<accession>A0A084VWC3</accession>
<evidence type="ECO:0000256" key="6">
    <source>
        <dbReference type="RuleBase" id="RU361218"/>
    </source>
</evidence>
<evidence type="ECO:0000256" key="5">
    <source>
        <dbReference type="ARBA" id="ARBA00023136"/>
    </source>
</evidence>
<dbReference type="PRINTS" id="PR00259">
    <property type="entry name" value="TMFOUR"/>
</dbReference>
<keyword evidence="9" id="KW-1185">Reference proteome</keyword>
<dbReference type="OMA" id="DWLMAMP"/>